<dbReference type="Proteomes" id="UP000054279">
    <property type="component" value="Unassembled WGS sequence"/>
</dbReference>
<reference evidence="1 2" key="1">
    <citation type="submission" date="2014-06" db="EMBL/GenBank/DDBJ databases">
        <title>Evolutionary Origins and Diversification of the Mycorrhizal Mutualists.</title>
        <authorList>
            <consortium name="DOE Joint Genome Institute"/>
            <consortium name="Mycorrhizal Genomics Consortium"/>
            <person name="Kohler A."/>
            <person name="Kuo A."/>
            <person name="Nagy L.G."/>
            <person name="Floudas D."/>
            <person name="Copeland A."/>
            <person name="Barry K.W."/>
            <person name="Cichocki N."/>
            <person name="Veneault-Fourrey C."/>
            <person name="LaButti K."/>
            <person name="Lindquist E.A."/>
            <person name="Lipzen A."/>
            <person name="Lundell T."/>
            <person name="Morin E."/>
            <person name="Murat C."/>
            <person name="Riley R."/>
            <person name="Ohm R."/>
            <person name="Sun H."/>
            <person name="Tunlid A."/>
            <person name="Henrissat B."/>
            <person name="Grigoriev I.V."/>
            <person name="Hibbett D.S."/>
            <person name="Martin F."/>
        </authorList>
    </citation>
    <scope>NUCLEOTIDE SEQUENCE [LARGE SCALE GENOMIC DNA]</scope>
    <source>
        <strain evidence="1 2">SS14</strain>
    </source>
</reference>
<dbReference type="OrthoDB" id="310853at2759"/>
<dbReference type="PANTHER" id="PTHR22940:SF4">
    <property type="entry name" value="PROTEIN TIMELESS HOMOLOG"/>
    <property type="match status" value="1"/>
</dbReference>
<feature type="non-terminal residue" evidence="1">
    <location>
        <position position="1"/>
    </location>
</feature>
<dbReference type="EMBL" id="KN837120">
    <property type="protein sequence ID" value="KIJ43813.1"/>
    <property type="molecule type" value="Genomic_DNA"/>
</dbReference>
<feature type="non-terminal residue" evidence="1">
    <location>
        <position position="284"/>
    </location>
</feature>
<dbReference type="InterPro" id="IPR044998">
    <property type="entry name" value="Timeless"/>
</dbReference>
<evidence type="ECO:0000313" key="1">
    <source>
        <dbReference type="EMBL" id="KIJ43813.1"/>
    </source>
</evidence>
<dbReference type="GO" id="GO:0003677">
    <property type="term" value="F:DNA binding"/>
    <property type="evidence" value="ECO:0007669"/>
    <property type="project" value="TreeGrafter"/>
</dbReference>
<gene>
    <name evidence="1" type="ORF">M422DRAFT_136778</name>
</gene>
<organism evidence="1 2">
    <name type="scientific">Sphaerobolus stellatus (strain SS14)</name>
    <dbReference type="NCBI Taxonomy" id="990650"/>
    <lineage>
        <taxon>Eukaryota</taxon>
        <taxon>Fungi</taxon>
        <taxon>Dikarya</taxon>
        <taxon>Basidiomycota</taxon>
        <taxon>Agaricomycotina</taxon>
        <taxon>Agaricomycetes</taxon>
        <taxon>Phallomycetidae</taxon>
        <taxon>Geastrales</taxon>
        <taxon>Sphaerobolaceae</taxon>
        <taxon>Sphaerobolus</taxon>
    </lineage>
</organism>
<name>A0A0C9UL99_SPHS4</name>
<dbReference type="GO" id="GO:0043111">
    <property type="term" value="P:replication fork arrest"/>
    <property type="evidence" value="ECO:0007669"/>
    <property type="project" value="TreeGrafter"/>
</dbReference>
<dbReference type="HOGENOM" id="CLU_057260_0_0_1"/>
<dbReference type="PANTHER" id="PTHR22940">
    <property type="entry name" value="TIMEOUT/TIMELESS-2"/>
    <property type="match status" value="1"/>
</dbReference>
<proteinExistence type="predicted"/>
<sequence>PKITDKDNLRLLFVTEFFLQFFTLAKTKIDKEGGPWTPEFGMVSEVIDRMWVVWILKRMRGALDEKPKQWVELQAGIECLTQLLILIDNMSHASDPTLLEAAEVLQHQLYYNGDVLDFAIEGLQNYKEQSIAYLDSSVHLAYTLLRMLERWGKKKGDVYVRRKTKSKNRRRGKEEGVVDVADVEDEANNEEEMIEEQMFTFEKFEAKFANEDVTHTLLFYLGRFRELNEEAMKRVVSLIHRQAIKAKAEGLFFKSILAEQKNFPRSQSYKDLVNLVNYLVRQFF</sequence>
<evidence type="ECO:0000313" key="2">
    <source>
        <dbReference type="Proteomes" id="UP000054279"/>
    </source>
</evidence>
<dbReference type="AlphaFoldDB" id="A0A0C9UL99"/>
<dbReference type="GO" id="GO:0006281">
    <property type="term" value="P:DNA repair"/>
    <property type="evidence" value="ECO:0007669"/>
    <property type="project" value="TreeGrafter"/>
</dbReference>
<accession>A0A0C9UL99</accession>
<dbReference type="GO" id="GO:0031298">
    <property type="term" value="C:replication fork protection complex"/>
    <property type="evidence" value="ECO:0007669"/>
    <property type="project" value="TreeGrafter"/>
</dbReference>
<protein>
    <submittedName>
        <fullName evidence="1">Uncharacterized protein</fullName>
    </submittedName>
</protein>
<keyword evidence="2" id="KW-1185">Reference proteome</keyword>
<dbReference type="GO" id="GO:0000076">
    <property type="term" value="P:DNA replication checkpoint signaling"/>
    <property type="evidence" value="ECO:0007669"/>
    <property type="project" value="TreeGrafter"/>
</dbReference>